<accession>A0AAV5IP65</accession>
<proteinExistence type="predicted"/>
<reference evidence="1 2" key="1">
    <citation type="journal article" date="2021" name="Commun. Biol.">
        <title>The genome of Shorea leprosula (Dipterocarpaceae) highlights the ecological relevance of drought in aseasonal tropical rainforests.</title>
        <authorList>
            <person name="Ng K.K.S."/>
            <person name="Kobayashi M.J."/>
            <person name="Fawcett J.A."/>
            <person name="Hatakeyama M."/>
            <person name="Paape T."/>
            <person name="Ng C.H."/>
            <person name="Ang C.C."/>
            <person name="Tnah L.H."/>
            <person name="Lee C.T."/>
            <person name="Nishiyama T."/>
            <person name="Sese J."/>
            <person name="O'Brien M.J."/>
            <person name="Copetti D."/>
            <person name="Mohd Noor M.I."/>
            <person name="Ong R.C."/>
            <person name="Putra M."/>
            <person name="Sireger I.Z."/>
            <person name="Indrioko S."/>
            <person name="Kosugi Y."/>
            <person name="Izuno A."/>
            <person name="Isagi Y."/>
            <person name="Lee S.L."/>
            <person name="Shimizu K.K."/>
        </authorList>
    </citation>
    <scope>NUCLEOTIDE SEQUENCE [LARGE SCALE GENOMIC DNA]</scope>
    <source>
        <strain evidence="1">214</strain>
    </source>
</reference>
<evidence type="ECO:0000313" key="1">
    <source>
        <dbReference type="EMBL" id="GKV00600.1"/>
    </source>
</evidence>
<keyword evidence="2" id="KW-1185">Reference proteome</keyword>
<dbReference type="Proteomes" id="UP001054252">
    <property type="component" value="Unassembled WGS sequence"/>
</dbReference>
<name>A0AAV5IP65_9ROSI</name>
<gene>
    <name evidence="1" type="ORF">SLEP1_g13267</name>
</gene>
<comment type="caution">
    <text evidence="1">The sequence shown here is derived from an EMBL/GenBank/DDBJ whole genome shotgun (WGS) entry which is preliminary data.</text>
</comment>
<dbReference type="AlphaFoldDB" id="A0AAV5IP65"/>
<organism evidence="1 2">
    <name type="scientific">Rubroshorea leprosula</name>
    <dbReference type="NCBI Taxonomy" id="152421"/>
    <lineage>
        <taxon>Eukaryota</taxon>
        <taxon>Viridiplantae</taxon>
        <taxon>Streptophyta</taxon>
        <taxon>Embryophyta</taxon>
        <taxon>Tracheophyta</taxon>
        <taxon>Spermatophyta</taxon>
        <taxon>Magnoliopsida</taxon>
        <taxon>eudicotyledons</taxon>
        <taxon>Gunneridae</taxon>
        <taxon>Pentapetalae</taxon>
        <taxon>rosids</taxon>
        <taxon>malvids</taxon>
        <taxon>Malvales</taxon>
        <taxon>Dipterocarpaceae</taxon>
        <taxon>Rubroshorea</taxon>
    </lineage>
</organism>
<evidence type="ECO:0000313" key="2">
    <source>
        <dbReference type="Proteomes" id="UP001054252"/>
    </source>
</evidence>
<sequence length="37" mass="4467">MQDELRSDACCRDLDEFKDVVKELFEKYNISKNAEQR</sequence>
<protein>
    <submittedName>
        <fullName evidence="1">Uncharacterized protein</fullName>
    </submittedName>
</protein>
<dbReference type="EMBL" id="BPVZ01000015">
    <property type="protein sequence ID" value="GKV00600.1"/>
    <property type="molecule type" value="Genomic_DNA"/>
</dbReference>